<evidence type="ECO:0000313" key="2">
    <source>
        <dbReference type="Proteomes" id="UP000054770"/>
    </source>
</evidence>
<evidence type="ECO:0000313" key="1">
    <source>
        <dbReference type="EMBL" id="SAL79722.1"/>
    </source>
</evidence>
<keyword evidence="2" id="KW-1185">Reference proteome</keyword>
<gene>
    <name evidence="1" type="ORF">AWB68_05699</name>
</gene>
<protein>
    <submittedName>
        <fullName evidence="1">Uncharacterized protein</fullName>
    </submittedName>
</protein>
<dbReference type="EMBL" id="FCON02000086">
    <property type="protein sequence ID" value="SAL79722.1"/>
    <property type="molecule type" value="Genomic_DNA"/>
</dbReference>
<accession>A0A158KF21</accession>
<dbReference type="AlphaFoldDB" id="A0A158KF21"/>
<name>A0A158KF21_9BURK</name>
<proteinExistence type="predicted"/>
<dbReference type="Proteomes" id="UP000054770">
    <property type="component" value="Unassembled WGS sequence"/>
</dbReference>
<organism evidence="1 2">
    <name type="scientific">Caballeronia choica</name>
    <dbReference type="NCBI Taxonomy" id="326476"/>
    <lineage>
        <taxon>Bacteria</taxon>
        <taxon>Pseudomonadati</taxon>
        <taxon>Pseudomonadota</taxon>
        <taxon>Betaproteobacteria</taxon>
        <taxon>Burkholderiales</taxon>
        <taxon>Burkholderiaceae</taxon>
        <taxon>Caballeronia</taxon>
    </lineage>
</organism>
<reference evidence="1" key="1">
    <citation type="submission" date="2016-01" db="EMBL/GenBank/DDBJ databases">
        <authorList>
            <person name="Peeters C."/>
        </authorList>
    </citation>
    <scope>NUCLEOTIDE SEQUENCE [LARGE SCALE GENOMIC DNA]</scope>
    <source>
        <strain evidence="1">LMG 22940</strain>
    </source>
</reference>
<sequence length="96" mass="10597">MGKRARKVTAKRIASRADDISACDLGMLAALAEVMLECIGTDGIEDIPLKQRLHEQERVRRAMRDASGDAAAFDYAYNATRAGAVQEMVEQEIQKE</sequence>
<comment type="caution">
    <text evidence="1">The sequence shown here is derived from an EMBL/GenBank/DDBJ whole genome shotgun (WGS) entry which is preliminary data.</text>
</comment>